<keyword evidence="2" id="KW-1185">Reference proteome</keyword>
<dbReference type="Proteomes" id="UP000011866">
    <property type="component" value="Chromosome"/>
</dbReference>
<name>M5E366_9GAMM</name>
<gene>
    <name evidence="1" type="ORF">TOL_1549</name>
</gene>
<protein>
    <submittedName>
        <fullName evidence="1">Uncharacterized protein</fullName>
    </submittedName>
</protein>
<proteinExistence type="predicted"/>
<dbReference type="EMBL" id="HF680312">
    <property type="protein sequence ID" value="CCU71974.1"/>
    <property type="molecule type" value="Genomic_DNA"/>
</dbReference>
<dbReference type="AlphaFoldDB" id="M5E366"/>
<evidence type="ECO:0000313" key="1">
    <source>
        <dbReference type="EMBL" id="CCU71974.1"/>
    </source>
</evidence>
<accession>M5E366</accession>
<reference evidence="1 2" key="1">
    <citation type="journal article" date="2013" name="Genome Announc.">
        <title>Genome Sequence of Thalassolituus oleivorans MIL-1 (DSM 14913T).</title>
        <authorList>
            <person name="Golyshin P.N."/>
            <person name="Werner J."/>
            <person name="Chernikova T.N."/>
            <person name="Tran H."/>
            <person name="Ferrer M."/>
            <person name="Yakimov M.M."/>
            <person name="Teeling H."/>
            <person name="Golyshina O.V."/>
        </authorList>
    </citation>
    <scope>NUCLEOTIDE SEQUENCE [LARGE SCALE GENOMIC DNA]</scope>
    <source>
        <strain evidence="1 2">MIL-1</strain>
    </source>
</reference>
<organism evidence="1 2">
    <name type="scientific">Thalassolituus oleivorans MIL-1</name>
    <dbReference type="NCBI Taxonomy" id="1298593"/>
    <lineage>
        <taxon>Bacteria</taxon>
        <taxon>Pseudomonadati</taxon>
        <taxon>Pseudomonadota</taxon>
        <taxon>Gammaproteobacteria</taxon>
        <taxon>Oceanospirillales</taxon>
        <taxon>Oceanospirillaceae</taxon>
        <taxon>Thalassolituus</taxon>
    </lineage>
</organism>
<sequence length="55" mass="6102">MSFAVGYNLTTNAKPLTCKEKLDDPHFRQNDNNAALALQPQASILMRSSSIRHSV</sequence>
<dbReference type="HOGENOM" id="CLU_3030944_0_0_6"/>
<evidence type="ECO:0000313" key="2">
    <source>
        <dbReference type="Proteomes" id="UP000011866"/>
    </source>
</evidence>
<dbReference type="KEGG" id="tol:TOL_1549"/>